<dbReference type="OrthoDB" id="2975066at2759"/>
<evidence type="ECO:0000313" key="1">
    <source>
        <dbReference type="EMBL" id="KAF5326288.1"/>
    </source>
</evidence>
<gene>
    <name evidence="1" type="ORF">D9611_000679</name>
</gene>
<dbReference type="SUPFAM" id="SSF81383">
    <property type="entry name" value="F-box domain"/>
    <property type="match status" value="1"/>
</dbReference>
<proteinExistence type="predicted"/>
<protein>
    <recommendedName>
        <fullName evidence="3">F-box domain-containing protein</fullName>
    </recommendedName>
</protein>
<dbReference type="Proteomes" id="UP000541558">
    <property type="component" value="Unassembled WGS sequence"/>
</dbReference>
<comment type="caution">
    <text evidence="1">The sequence shown here is derived from an EMBL/GenBank/DDBJ whole genome shotgun (WGS) entry which is preliminary data.</text>
</comment>
<dbReference type="InterPro" id="IPR036047">
    <property type="entry name" value="F-box-like_dom_sf"/>
</dbReference>
<accession>A0A8H5BPM6</accession>
<dbReference type="SUPFAM" id="SSF52047">
    <property type="entry name" value="RNI-like"/>
    <property type="match status" value="1"/>
</dbReference>
<organism evidence="1 2">
    <name type="scientific">Ephemerocybe angulata</name>
    <dbReference type="NCBI Taxonomy" id="980116"/>
    <lineage>
        <taxon>Eukaryota</taxon>
        <taxon>Fungi</taxon>
        <taxon>Dikarya</taxon>
        <taxon>Basidiomycota</taxon>
        <taxon>Agaricomycotina</taxon>
        <taxon>Agaricomycetes</taxon>
        <taxon>Agaricomycetidae</taxon>
        <taxon>Agaricales</taxon>
        <taxon>Agaricineae</taxon>
        <taxon>Psathyrellaceae</taxon>
        <taxon>Ephemerocybe</taxon>
    </lineage>
</organism>
<evidence type="ECO:0000313" key="2">
    <source>
        <dbReference type="Proteomes" id="UP000541558"/>
    </source>
</evidence>
<sequence>MSLRVGWNDYSPVDESQDVIMQDAPSWNPTSVVLKAGRELSGWLFGPSPPVSPTFTPRGYLRSGHPIHSNPILGSTPPFLRHEVPPTFINNLPQELLEKIFWEYVHGTTRGGGRSSLPLQGSYRRILSRRGAVTTPISLSHVCSTWRRVVTSYPSLWARVCISRAEAHDIPLLEYWLARSTTCPLDVTVIQRYKGYEEVVEPVTIEIISALARHSSRWRKLSLQLQPNMETPFLSLSPTLTIPLLEEFDLNLTTWSAKGWLYISEIMTNGPRVRSGAWNMALQHPGSSYQSLSTIRIGTIFLADLIPSLSQMMHVQSLTIDDLATNYGPPPPATLSATYSPIVLPNLSTLTLGRYPDISNLFISVTLPSLTELSLGLGFGFEISAVTGLHALGRLVERSGCCIRSLTWTDVSGVEALPHFSSLGGHALDLLHLRLWGRTSDVTLAFLTSRGENTHFPSLQSLELQACEGSAEALEAMILSRPGLRELDVVIMSLDVLKKPSLFIPYQQLVASKPGFSIGY</sequence>
<reference evidence="1 2" key="1">
    <citation type="journal article" date="2020" name="ISME J.">
        <title>Uncovering the hidden diversity of litter-decomposition mechanisms in mushroom-forming fungi.</title>
        <authorList>
            <person name="Floudas D."/>
            <person name="Bentzer J."/>
            <person name="Ahren D."/>
            <person name="Johansson T."/>
            <person name="Persson P."/>
            <person name="Tunlid A."/>
        </authorList>
    </citation>
    <scope>NUCLEOTIDE SEQUENCE [LARGE SCALE GENOMIC DNA]</scope>
    <source>
        <strain evidence="1 2">CBS 175.51</strain>
    </source>
</reference>
<dbReference type="AlphaFoldDB" id="A0A8H5BPM6"/>
<keyword evidence="2" id="KW-1185">Reference proteome</keyword>
<dbReference type="Gene3D" id="3.80.10.10">
    <property type="entry name" value="Ribonuclease Inhibitor"/>
    <property type="match status" value="1"/>
</dbReference>
<dbReference type="Gene3D" id="1.20.1280.50">
    <property type="match status" value="1"/>
</dbReference>
<name>A0A8H5BPM6_9AGAR</name>
<dbReference type="InterPro" id="IPR032675">
    <property type="entry name" value="LRR_dom_sf"/>
</dbReference>
<dbReference type="EMBL" id="JAACJK010000163">
    <property type="protein sequence ID" value="KAF5326288.1"/>
    <property type="molecule type" value="Genomic_DNA"/>
</dbReference>
<evidence type="ECO:0008006" key="3">
    <source>
        <dbReference type="Google" id="ProtNLM"/>
    </source>
</evidence>